<dbReference type="InterPro" id="IPR000242">
    <property type="entry name" value="PTP_cat"/>
</dbReference>
<dbReference type="PRINTS" id="PR00014">
    <property type="entry name" value="FNTYPEIII"/>
</dbReference>
<dbReference type="FunFam" id="2.170.300.10:FF:000003">
    <property type="entry name" value="tyrosine-protein kinase receptor Tie-1 isoform X1"/>
    <property type="match status" value="1"/>
</dbReference>
<feature type="domain" description="Fibronectin type-III" evidence="20">
    <location>
        <begin position="560"/>
        <end position="666"/>
    </location>
</feature>
<dbReference type="EC" id="3.1.3.48" evidence="2"/>
<dbReference type="PROSITE" id="PS50055">
    <property type="entry name" value="TYR_PHOSPHATASE_PTP"/>
    <property type="match status" value="2"/>
</dbReference>
<comment type="catalytic activity">
    <reaction evidence="10">
        <text>O-phospho-L-tyrosyl-[protein] + H2O = L-tyrosyl-[protein] + phosphate</text>
        <dbReference type="Rhea" id="RHEA:10684"/>
        <dbReference type="Rhea" id="RHEA-COMP:10136"/>
        <dbReference type="Rhea" id="RHEA-COMP:20101"/>
        <dbReference type="ChEBI" id="CHEBI:15377"/>
        <dbReference type="ChEBI" id="CHEBI:43474"/>
        <dbReference type="ChEBI" id="CHEBI:46858"/>
        <dbReference type="ChEBI" id="CHEBI:61978"/>
        <dbReference type="EC" id="3.1.3.48"/>
    </reaction>
</comment>
<feature type="domain" description="Fibronectin type-III" evidence="20">
    <location>
        <begin position="1166"/>
        <end position="1274"/>
    </location>
</feature>
<dbReference type="FunFam" id="3.90.190.10:FF:000062">
    <property type="entry name" value="Receptor-type tyrosine-protein phosphatase kappa"/>
    <property type="match status" value="1"/>
</dbReference>
<dbReference type="Pfam" id="PF00041">
    <property type="entry name" value="fn3"/>
    <property type="match status" value="10"/>
</dbReference>
<feature type="disulfide bond" evidence="12">
    <location>
        <begin position="268"/>
        <end position="278"/>
    </location>
</feature>
<dbReference type="PRINTS" id="PR00700">
    <property type="entry name" value="PRTYPHPHTASE"/>
</dbReference>
<dbReference type="Gene3D" id="3.90.190.10">
    <property type="entry name" value="Protein tyrosine phosphatase superfamily"/>
    <property type="match status" value="2"/>
</dbReference>
<comment type="caution">
    <text evidence="12">Lacks conserved residue(s) required for the propagation of feature annotation.</text>
</comment>
<evidence type="ECO:0000256" key="14">
    <source>
        <dbReference type="SAM" id="Phobius"/>
    </source>
</evidence>
<dbReference type="PANTHER" id="PTHR46957">
    <property type="entry name" value="CYTOKINE RECEPTOR"/>
    <property type="match status" value="1"/>
</dbReference>
<dbReference type="RefSeq" id="XP_783327.3">
    <property type="nucleotide sequence ID" value="XM_778234.4"/>
</dbReference>
<feature type="disulfide bond" evidence="11">
    <location>
        <begin position="242"/>
        <end position="251"/>
    </location>
</feature>
<dbReference type="InterPro" id="IPR003595">
    <property type="entry name" value="Tyr_Pase_cat"/>
</dbReference>
<dbReference type="EnsemblMetazoa" id="XM_778234">
    <property type="protein sequence ID" value="XP_783327"/>
    <property type="gene ID" value="LOC578045"/>
</dbReference>
<evidence type="ECO:0000313" key="21">
    <source>
        <dbReference type="EnsemblMetazoa" id="XP_783327"/>
    </source>
</evidence>
<dbReference type="InterPro" id="IPR016130">
    <property type="entry name" value="Tyr_Pase_AS"/>
</dbReference>
<evidence type="ECO:0000259" key="20">
    <source>
        <dbReference type="PROSITE" id="PS50853"/>
    </source>
</evidence>
<dbReference type="CDD" id="cd00047">
    <property type="entry name" value="PTPc"/>
    <property type="match status" value="1"/>
</dbReference>
<evidence type="ECO:0000259" key="17">
    <source>
        <dbReference type="PROSITE" id="PS50055"/>
    </source>
</evidence>
<feature type="domain" description="Fibronectin type-III" evidence="20">
    <location>
        <begin position="1484"/>
        <end position="1576"/>
    </location>
</feature>
<keyword evidence="3 14" id="KW-0812">Transmembrane</keyword>
<dbReference type="FunFam" id="2.60.40.10:FF:003901">
    <property type="match status" value="1"/>
</dbReference>
<dbReference type="Proteomes" id="UP000007110">
    <property type="component" value="Unassembled WGS sequence"/>
</dbReference>
<evidence type="ECO:0000256" key="12">
    <source>
        <dbReference type="PROSITE-ProRule" id="PRU00196"/>
    </source>
</evidence>
<dbReference type="PROSITE" id="PS50056">
    <property type="entry name" value="TYR_PHOSPHATASE_2"/>
    <property type="match status" value="2"/>
</dbReference>
<dbReference type="Pfam" id="PF23144">
    <property type="entry name" value="Fn3_PTPRU"/>
    <property type="match status" value="1"/>
</dbReference>
<dbReference type="Gene3D" id="2.60.40.10">
    <property type="entry name" value="Immunoglobulins"/>
    <property type="match status" value="13"/>
</dbReference>
<evidence type="ECO:0000256" key="3">
    <source>
        <dbReference type="ARBA" id="ARBA00022692"/>
    </source>
</evidence>
<dbReference type="FunFam" id="2.60.40.10:FF:001217">
    <property type="entry name" value="phosphatidylinositol phosphatase PTPRQ isoform X2"/>
    <property type="match status" value="1"/>
</dbReference>
<feature type="domain" description="EGF-like" evidence="16">
    <location>
        <begin position="221"/>
        <end position="252"/>
    </location>
</feature>
<dbReference type="Gene3D" id="2.170.300.10">
    <property type="entry name" value="Tie2 ligand-binding domain superfamily"/>
    <property type="match status" value="1"/>
</dbReference>
<feature type="domain" description="Fibronectin type-III" evidence="20">
    <location>
        <begin position="457"/>
        <end position="557"/>
    </location>
</feature>
<feature type="domain" description="Tyrosine specific protein phosphatases" evidence="18">
    <location>
        <begin position="2547"/>
        <end position="2619"/>
    </location>
</feature>
<dbReference type="PROSITE" id="PS00383">
    <property type="entry name" value="TYR_PHOSPHATASE_1"/>
    <property type="match status" value="2"/>
</dbReference>
<feature type="domain" description="Tyrosine specific protein phosphatases" evidence="18">
    <location>
        <begin position="2253"/>
        <end position="2324"/>
    </location>
</feature>
<feature type="domain" description="Tyrosine-protein phosphatase" evidence="17">
    <location>
        <begin position="2079"/>
        <end position="2333"/>
    </location>
</feature>
<dbReference type="InParanoid" id="A0A7M7TGA3"/>
<reference evidence="22" key="1">
    <citation type="submission" date="2015-02" db="EMBL/GenBank/DDBJ databases">
        <title>Genome sequencing for Strongylocentrotus purpuratus.</title>
        <authorList>
            <person name="Murali S."/>
            <person name="Liu Y."/>
            <person name="Vee V."/>
            <person name="English A."/>
            <person name="Wang M."/>
            <person name="Skinner E."/>
            <person name="Han Y."/>
            <person name="Muzny D.M."/>
            <person name="Worley K.C."/>
            <person name="Gibbs R.A."/>
        </authorList>
    </citation>
    <scope>NUCLEOTIDE SEQUENCE</scope>
</reference>
<dbReference type="SMART" id="SM00181">
    <property type="entry name" value="EGF"/>
    <property type="match status" value="3"/>
</dbReference>
<dbReference type="SUPFAM" id="SSF52799">
    <property type="entry name" value="(Phosphotyrosine protein) phosphatases II"/>
    <property type="match status" value="2"/>
</dbReference>
<dbReference type="PROSITE" id="PS00022">
    <property type="entry name" value="EGF_1"/>
    <property type="match status" value="2"/>
</dbReference>
<feature type="domain" description="Fibronectin type-III" evidence="20">
    <location>
        <begin position="1681"/>
        <end position="1784"/>
    </location>
</feature>
<keyword evidence="22" id="KW-1185">Reference proteome</keyword>
<dbReference type="FunFam" id="2.60.40.10:FF:001891">
    <property type="entry name" value="Tyrosine protein kinase receptor tie-1, putative"/>
    <property type="match status" value="3"/>
</dbReference>
<keyword evidence="12" id="KW-1015">Disulfide bond</keyword>
<evidence type="ECO:0000256" key="10">
    <source>
        <dbReference type="ARBA" id="ARBA00051722"/>
    </source>
</evidence>
<dbReference type="SMART" id="SM00060">
    <property type="entry name" value="FN3"/>
    <property type="match status" value="13"/>
</dbReference>
<dbReference type="InterPro" id="IPR003961">
    <property type="entry name" value="FN3_dom"/>
</dbReference>
<dbReference type="InterPro" id="IPR013783">
    <property type="entry name" value="Ig-like_fold"/>
</dbReference>
<dbReference type="InterPro" id="IPR001190">
    <property type="entry name" value="SRCR"/>
</dbReference>
<dbReference type="InterPro" id="IPR029021">
    <property type="entry name" value="Prot-tyrosine_phosphatase-like"/>
</dbReference>
<feature type="chain" id="PRO_5029505627" description="protein-tyrosine-phosphatase" evidence="15">
    <location>
        <begin position="22"/>
        <end position="2639"/>
    </location>
</feature>
<dbReference type="FunFam" id="2.60.40.10:FF:002244">
    <property type="entry name" value="CBN-TWK-30 protein"/>
    <property type="match status" value="1"/>
</dbReference>
<dbReference type="SMART" id="SM00194">
    <property type="entry name" value="PTPc"/>
    <property type="match status" value="2"/>
</dbReference>
<dbReference type="Pfam" id="PF00102">
    <property type="entry name" value="Y_phosphatase"/>
    <property type="match status" value="2"/>
</dbReference>
<dbReference type="GeneID" id="578045"/>
<evidence type="ECO:0000256" key="15">
    <source>
        <dbReference type="SAM" id="SignalP"/>
    </source>
</evidence>
<feature type="domain" description="Fibronectin type-III" evidence="20">
    <location>
        <begin position="1580"/>
        <end position="1677"/>
    </location>
</feature>
<sequence length="2639" mass="291274">MDWVHTTLFILLAVLSCEVLAQRWDNLSPLANFACIVIPALDNQQIDPANTHSARELIALRSGGFINSNVTFESLFSSGERSFVRDEITGEVTGVRLRGNVTSGEAYSCVLQNGDVTTRITAFVQPSKLRVTPFKRTLRVGLGEPIRLWADTGMNNVKWRRLGDSENDWKRQTTTVDIERAQAVDSGFYEIVFDEQTREIHGLVEVIVRGCPAGFWGRGCDQDCPNCLNGGICDDVTGECVCPPGFTGQLCTNALGKDIFGQQGQFRCSEDIGNITDCRGMLVCTGTPYGCSCAAGYTGVDCMQECDNGAFGADCDQTCHCRNNALCSGDTGSCDPAGGCEDGWTGVNCQVPTPRITSFTASPSNGSNFGTTISLTCTATFNFTDTSLTLQVYTGTPGGKQIPSGVTLRDVKHQTQTTMVETEITRAAQDFECRLSASDNLKDHAIVNVKGHEQPSLTRPPTIVTVNSDAVELAWNAWNAAVDTGSGPVTAYIVQSREHGVAAWETAGNVTEGPFTFTVMSLGSRITYDFQVVAVRPGLNGEGEPSPLITATTTCASPDPIPSLSVSSIPNKSTSLLVTWEPTLERRCDVAYYIIHYDITRFDQCADRKATSGSDVSQSGTFNTTETSWTINGLNEYSSYVVFVAPGFEDNVGANITEVGTTLGDRPTSAPAAVEVIDLSTDSVTLSWGEVPCGHRKGLISNYLLMLRGAQQGTQIVSASQHSYTFPDLAECFMYNFTVAAHNMAGVGPTSAPIPIVIPATVVPGPVPNLRVTSTPTEIHLSWDPPVQSACQMEYIVRYTPQVLDQCIAQLTEGPIVAGNTNLTTDFTIAGLVPYSTYSVEVLARNSIGFGVPQNRTIRTAESVPENVTQLTLVETTEDSISLTWDLPCGQTHGGILLFHYELSNENVPIAALTEGDSPRNATSLTINNLASCTPYEFRIKAKTSAGYGRYAKLFHVRTQGGEPGVIETMLVHTYDTRPFEADVTWSPPEVNGCPILYYRVTYVLTNLGMCGPISSSLRMFRFAGNTSHWFIRLSNLEPYSTYDVYVQAVSDAGMAPVATRSFQTRAAAPGQVMVVDVMERTQSSLKFRWNTLECGDRHGPEVIYHYRLESPSGLYWNGQVHDPESLAAVYGLLPCLMYSFKVQAETSAGFGEPSNLLFAGTTASPPGPVTSLNLQTLSSAEMNITWSPPAAQPCPIVSYGLRYLPTNTDQCDATIRRLTATRTSDVETQNTSAVVSGLLPFTTYRVMVWARTDAPTAGQEVTSTIVTAQAPPTASPTLNEPSTFPNKPTKLNVSWEEVPCGHRCGDITFYAYELEALEDSALNSKTSKIPASHRYVTLDDLEPCEVYQFRVRARTRKGWGPFSSWKKLITNAVVSAEVSIVLAETTSDNPTSIRLNWNAPPNQKCPINSYVVSYRLVRQDRCLLDDDWPTHELAVVANHGDVEIDSLIPFSTYELKVFAVTEAGNGSMSVVVVQTGETIPTEAPDAITVDLVTSREIEFSWREPPCGTRHGDIVHYEYQLLDAKNDRTLTATTTETVVQIGFLTPYTEYRFSVRAASLKGYGPFSQEISRTTLVAPPPKPTGLEVLEIGETNVTLQWVRPNPPHGIIHEYKLQFWRQSEMRSNQSIEITIRSEDEKVNGTLIGLNPFTAYVIKIRGVTSAGPGDWSDEINVGTSEGLPGPVTELQVLNRTLDSIELRWEAPKSLNGELLGYTISYVPVVKNEPKDGNLSTKRPIMNIHNTRSTHILVSELDPATEYIFRISANNRVGDGTVIVITEYTKVPAPISPKAPSASSTVTEDNMVTLQLQPLTDSVVSAYRVTVKRMNEVAKRSADYQDYQGWSMRPVYPGHYTQSTSHWIAAEFGQGELPNVFTVGDNRTYGGYHNVPLAPGSSYGISMCSVSRTMRDMASSCSHPIEVKAKPNPTSLSNATVFPNELKAALGVILLVVMVAVLIVAVIRRRKRLHTTRPKEGIGLSALESGVENGASMSNGASTTLPALSRGQGVYKAKPRGLSVNALQNGQNGHGIKRGNGAMRQRPKTAPKPANPSAMRARWQAPPAVKIVELSGYVKEKTANGEMCFKLDYERLPDGQMYTWEVATRQENVSKNRYINIIPYDHSRVILDTDPDAPHEDYINASFVSGYLKPKAYIATQGPLSTTVFDFWRMVWQERVPVIVMLTKLVENKKRKCDPYWPEDIETYGDFTLTVVAERNYLNYTERTLTIRKAWDPEERRVQHFHYTSWPDMGLPLSATPLLEFITKVKEFEARPSGPTIVHCSAGVGRTGTYITIDSMMDMSAREQQINVLDFIYRMRTKRVKMVQTPEQYVFIYEALLECLLCGYTSVPTKTIVQYFTRLEQTNLHTKRTFLEEHLSALDAMSIFYSDVSMQAGKSSENHHKNRYPDNIPLDKYRPYLMTGCSEGQTNYVNATFLDGFNRRDMYIATQMPLQHTVEDFWRMIYDYNSNVIVMLNEINRNDQTCSQYWPAGDEALIGPFVIDVSAEEREGDVIIRTFLLSNTNTVATESSRVIRQYSFVGWKERQKYPKSLASLLCLLDLVEAGQRDLGNGPITVHCMDGVTRSGLFCAIMSTIGKLKSEGNIDVFHAVKKLRKCSGRMVPSEEQYLYIHDVVREYLASCEIYENFR</sequence>
<dbReference type="OMA" id="YVEEHFR"/>
<feature type="domain" description="Fibronectin type-III" evidence="20">
    <location>
        <begin position="1069"/>
        <end position="1165"/>
    </location>
</feature>
<keyword evidence="7 14" id="KW-1133">Transmembrane helix</keyword>
<reference evidence="21" key="2">
    <citation type="submission" date="2021-01" db="UniProtKB">
        <authorList>
            <consortium name="EnsemblMetazoa"/>
        </authorList>
    </citation>
    <scope>IDENTIFICATION</scope>
</reference>
<feature type="domain" description="Fibronectin type-III" evidence="20">
    <location>
        <begin position="864"/>
        <end position="962"/>
    </location>
</feature>
<keyword evidence="4 15" id="KW-0732">Signal</keyword>
<organism evidence="21 22">
    <name type="scientific">Strongylocentrotus purpuratus</name>
    <name type="common">Purple sea urchin</name>
    <dbReference type="NCBI Taxonomy" id="7668"/>
    <lineage>
        <taxon>Eukaryota</taxon>
        <taxon>Metazoa</taxon>
        <taxon>Echinodermata</taxon>
        <taxon>Eleutherozoa</taxon>
        <taxon>Echinozoa</taxon>
        <taxon>Echinoidea</taxon>
        <taxon>Euechinoidea</taxon>
        <taxon>Echinacea</taxon>
        <taxon>Camarodonta</taxon>
        <taxon>Echinidea</taxon>
        <taxon>Strongylocentrotidae</taxon>
        <taxon>Strongylocentrotus</taxon>
    </lineage>
</organism>
<dbReference type="InterPro" id="IPR000742">
    <property type="entry name" value="EGF"/>
</dbReference>
<evidence type="ECO:0000256" key="6">
    <source>
        <dbReference type="ARBA" id="ARBA00022912"/>
    </source>
</evidence>
<feature type="transmembrane region" description="Helical" evidence="14">
    <location>
        <begin position="1938"/>
        <end position="1957"/>
    </location>
</feature>
<evidence type="ECO:0000256" key="4">
    <source>
        <dbReference type="ARBA" id="ARBA00022729"/>
    </source>
</evidence>
<dbReference type="CDD" id="cd12087">
    <property type="entry name" value="TM_EGFR-like"/>
    <property type="match status" value="1"/>
</dbReference>
<dbReference type="CDD" id="cd00063">
    <property type="entry name" value="FN3"/>
    <property type="match status" value="13"/>
</dbReference>
<dbReference type="GO" id="GO:0016020">
    <property type="term" value="C:membrane"/>
    <property type="evidence" value="ECO:0007669"/>
    <property type="project" value="UniProtKB-SubCell"/>
</dbReference>
<evidence type="ECO:0000256" key="5">
    <source>
        <dbReference type="ARBA" id="ARBA00022801"/>
    </source>
</evidence>
<comment type="subcellular location">
    <subcellularLocation>
        <location evidence="1">Membrane</location>
        <topology evidence="1">Single-pass type I membrane protein</topology>
    </subcellularLocation>
</comment>
<dbReference type="OrthoDB" id="1668230at2759"/>
<feature type="domain" description="Fibronectin type-III" evidence="20">
    <location>
        <begin position="963"/>
        <end position="1068"/>
    </location>
</feature>
<evidence type="ECO:0000259" key="16">
    <source>
        <dbReference type="PROSITE" id="PS50026"/>
    </source>
</evidence>
<dbReference type="InterPro" id="IPR036116">
    <property type="entry name" value="FN3_sf"/>
</dbReference>
<keyword evidence="8 14" id="KW-0472">Membrane</keyword>
<dbReference type="PROSITE" id="PS50287">
    <property type="entry name" value="SRCR_2"/>
    <property type="match status" value="1"/>
</dbReference>
<dbReference type="InterPro" id="IPR000387">
    <property type="entry name" value="Tyr_Pase_dom"/>
</dbReference>
<dbReference type="PROSITE" id="PS01186">
    <property type="entry name" value="EGF_2"/>
    <property type="match status" value="1"/>
</dbReference>
<evidence type="ECO:0000256" key="9">
    <source>
        <dbReference type="ARBA" id="ARBA00023180"/>
    </source>
</evidence>
<protein>
    <recommendedName>
        <fullName evidence="2">protein-tyrosine-phosphatase</fullName>
        <ecNumber evidence="2">3.1.3.48</ecNumber>
    </recommendedName>
</protein>
<evidence type="ECO:0000259" key="19">
    <source>
        <dbReference type="PROSITE" id="PS50287"/>
    </source>
</evidence>
<dbReference type="GO" id="GO:0004725">
    <property type="term" value="F:protein tyrosine phosphatase activity"/>
    <property type="evidence" value="ECO:0000318"/>
    <property type="project" value="GO_Central"/>
</dbReference>
<dbReference type="PROSITE" id="PS50026">
    <property type="entry name" value="EGF_3"/>
    <property type="match status" value="1"/>
</dbReference>
<evidence type="ECO:0000256" key="13">
    <source>
        <dbReference type="SAM" id="MobiDB-lite"/>
    </source>
</evidence>
<keyword evidence="11" id="KW-0245">EGF-like domain</keyword>
<name>A0A7M7TGA3_STRPU</name>
<dbReference type="SMART" id="SM00404">
    <property type="entry name" value="PTPc_motif"/>
    <property type="match status" value="2"/>
</dbReference>
<accession>A0A7M7TGA3</accession>
<dbReference type="InterPro" id="IPR057598">
    <property type="entry name" value="Fn3_PTPRU"/>
</dbReference>
<dbReference type="GO" id="GO:0007165">
    <property type="term" value="P:signal transduction"/>
    <property type="evidence" value="ECO:0000318"/>
    <property type="project" value="GO_Central"/>
</dbReference>
<keyword evidence="6" id="KW-0904">Protein phosphatase</keyword>
<dbReference type="FunFam" id="2.60.40.10:FF:003145">
    <property type="match status" value="2"/>
</dbReference>
<feature type="domain" description="Fibronectin type-III" evidence="20">
    <location>
        <begin position="1276"/>
        <end position="1374"/>
    </location>
</feature>
<keyword evidence="5" id="KW-0378">Hydrolase</keyword>
<feature type="domain" description="Fibronectin type-III" evidence="20">
    <location>
        <begin position="670"/>
        <end position="761"/>
    </location>
</feature>
<evidence type="ECO:0000259" key="18">
    <source>
        <dbReference type="PROSITE" id="PS50056"/>
    </source>
</evidence>
<dbReference type="KEGG" id="spu:578045"/>
<evidence type="ECO:0000313" key="22">
    <source>
        <dbReference type="Proteomes" id="UP000007110"/>
    </source>
</evidence>
<feature type="region of interest" description="Disordered" evidence="13">
    <location>
        <begin position="2016"/>
        <end position="2052"/>
    </location>
</feature>
<dbReference type="CDD" id="cd00054">
    <property type="entry name" value="EGF_CA"/>
    <property type="match status" value="1"/>
</dbReference>
<feature type="signal peptide" evidence="15">
    <location>
        <begin position="1"/>
        <end position="21"/>
    </location>
</feature>
<dbReference type="InterPro" id="IPR050713">
    <property type="entry name" value="RTP_Phos/Ushers"/>
</dbReference>
<feature type="domain" description="Fibronectin type-III" evidence="20">
    <location>
        <begin position="763"/>
        <end position="863"/>
    </location>
</feature>
<evidence type="ECO:0000256" key="11">
    <source>
        <dbReference type="PROSITE-ProRule" id="PRU00076"/>
    </source>
</evidence>
<evidence type="ECO:0000256" key="2">
    <source>
        <dbReference type="ARBA" id="ARBA00013064"/>
    </source>
</evidence>
<feature type="domain" description="Fibronectin type-III" evidence="20">
    <location>
        <begin position="1378"/>
        <end position="1482"/>
    </location>
</feature>
<evidence type="ECO:0000256" key="1">
    <source>
        <dbReference type="ARBA" id="ARBA00004479"/>
    </source>
</evidence>
<feature type="domain" description="SRCR" evidence="19">
    <location>
        <begin position="189"/>
        <end position="303"/>
    </location>
</feature>
<proteinExistence type="predicted"/>
<dbReference type="FunFam" id="3.90.190.10:FF:000102">
    <property type="entry name" value="Receptor-type tyrosine-protein phosphatase"/>
    <property type="match status" value="1"/>
</dbReference>
<dbReference type="SUPFAM" id="SSF49265">
    <property type="entry name" value="Fibronectin type III"/>
    <property type="match status" value="7"/>
</dbReference>
<dbReference type="PROSITE" id="PS50853">
    <property type="entry name" value="FN3"/>
    <property type="match status" value="13"/>
</dbReference>
<keyword evidence="9" id="KW-0325">Glycoprotein</keyword>
<evidence type="ECO:0000256" key="8">
    <source>
        <dbReference type="ARBA" id="ARBA00023136"/>
    </source>
</evidence>
<evidence type="ECO:0000256" key="7">
    <source>
        <dbReference type="ARBA" id="ARBA00022989"/>
    </source>
</evidence>
<dbReference type="PANTHER" id="PTHR46957:SF3">
    <property type="entry name" value="CYTOKINE RECEPTOR"/>
    <property type="match status" value="1"/>
</dbReference>
<feature type="domain" description="Tyrosine-protein phosphatase" evidence="17">
    <location>
        <begin position="2365"/>
        <end position="2628"/>
    </location>
</feature>